<sequence>MSCVGLCLLWEKDGEVRQRLREEKKLIVHGVGEEFCQPNRPNSIMNAAVLGPVLQRLSNVDKFKLPHLEDLKVEIYTLYEKCALPTPEQVIYQAAVELKRLVGFISRRVKRKEVTKDRKFHELLLILDPSLKDLKAQIAKKKAELKAEKLFLVRMDRKEADKNLGNAGVPSGSMPPPPVPPQKTKQGGTLPLTPAGDMDETLPMTDSVIADASFAFKMEMEVDDVADGEDEEYIPPTQPEGTQQVLTRRDQRKLKEEKALAKKEAKGKAEGKKSKGKLKKDDDDDTVKPRSSRSRAAKARASADDPGEEEVPEPAKPKKEAKLKDKVKAKGKTRASCDQMDDEDNQDDACPTDNTEEKTVKPKQSAPKRATKSKAEPKSKARAKAKPKAKAKAAAEKVSTKTKVAKNKTKIAEEQEEEEEEISTPKKRLFEEDAESEDHGEGDHEGEDESLEIPDSSHDRLDRKSGKVKPLKEIFEDEVPNTWKATRPKKAQKTCHAASAASREVEEEADKPKRKSRAQPKKPAKRKQELSPFTKKEKNRRQKKEKENMQSTPSEDLTVQGIFLQHLKCTSKLTPSDVKKYLYQNVEHKFWFGKINPYFTRATCGVQYQLDDKSTKLSEIVYFGNTFRALPDFQAQNVMACVTGSLMAGWLSDLDREEVLQYQDPTSKIQAKVAFFKYNANLAAAKFLNSLTMHAAVERQSMGAGIGSSAHNVDSHSVRELAGEAQCTLNFREANLRSARLDLLYMENGQKGDKNPMDLCSDAGFVTALATVMRGDYTNGFLAHFGLKCSTWTSVNAGTSSRSACSSVGNCNHPSVREGNCLGSRMILLMMVVVCLNGCITLEQPYSSFFEFYPRFRELVCLLQKWGGPDAVHKASWYMLHYGGPTPKRHYAFSNSRTVGRFYAGQLKNWKNIKKVLQKKGLLPTLVEKYTDGEGKKRWKGTKKLRSSENYPKAFGKKMVDLFRGLVADKKGMPPLPNKIPSIEKMFASMEFSDLWGEAHMTGVCHYLRSGKYLVILDSFKDLIPKKL</sequence>
<accession>A0A9P1GS17</accession>
<dbReference type="AlphaFoldDB" id="A0A9P1GS17"/>
<evidence type="ECO:0000256" key="1">
    <source>
        <dbReference type="SAM" id="MobiDB-lite"/>
    </source>
</evidence>
<gene>
    <name evidence="2" type="ORF">C1SCF055_LOCUS44635</name>
</gene>
<feature type="compositionally biased region" description="Basic and acidic residues" evidence="1">
    <location>
        <begin position="247"/>
        <end position="273"/>
    </location>
</feature>
<feature type="compositionally biased region" description="Basic and acidic residues" evidence="1">
    <location>
        <begin position="455"/>
        <end position="474"/>
    </location>
</feature>
<comment type="caution">
    <text evidence="2">The sequence shown here is derived from an EMBL/GenBank/DDBJ whole genome shotgun (WGS) entry which is preliminary data.</text>
</comment>
<feature type="region of interest" description="Disordered" evidence="1">
    <location>
        <begin position="230"/>
        <end position="554"/>
    </location>
</feature>
<organism evidence="2">
    <name type="scientific">Cladocopium goreaui</name>
    <dbReference type="NCBI Taxonomy" id="2562237"/>
    <lineage>
        <taxon>Eukaryota</taxon>
        <taxon>Sar</taxon>
        <taxon>Alveolata</taxon>
        <taxon>Dinophyceae</taxon>
        <taxon>Suessiales</taxon>
        <taxon>Symbiodiniaceae</taxon>
        <taxon>Cladocopium</taxon>
    </lineage>
</organism>
<feature type="compositionally biased region" description="Basic residues" evidence="1">
    <location>
        <begin position="380"/>
        <end position="391"/>
    </location>
</feature>
<name>A0A9P1GS17_9DINO</name>
<dbReference type="EMBL" id="CAMXCT020006796">
    <property type="protein sequence ID" value="CAL1173569.1"/>
    <property type="molecule type" value="Genomic_DNA"/>
</dbReference>
<dbReference type="EMBL" id="CAMXCT010006796">
    <property type="protein sequence ID" value="CAI4020194.1"/>
    <property type="molecule type" value="Genomic_DNA"/>
</dbReference>
<protein>
    <submittedName>
        <fullName evidence="2">Uncharacterized protein</fullName>
    </submittedName>
</protein>
<proteinExistence type="predicted"/>
<feature type="region of interest" description="Disordered" evidence="1">
    <location>
        <begin position="162"/>
        <end position="195"/>
    </location>
</feature>
<reference evidence="2" key="1">
    <citation type="submission" date="2022-10" db="EMBL/GenBank/DDBJ databases">
        <authorList>
            <person name="Chen Y."/>
            <person name="Dougan E. K."/>
            <person name="Chan C."/>
            <person name="Rhodes N."/>
            <person name="Thang M."/>
        </authorList>
    </citation>
    <scope>NUCLEOTIDE SEQUENCE</scope>
</reference>
<feature type="compositionally biased region" description="Basic residues" evidence="1">
    <location>
        <begin position="512"/>
        <end position="525"/>
    </location>
</feature>
<keyword evidence="4" id="KW-1185">Reference proteome</keyword>
<evidence type="ECO:0000313" key="2">
    <source>
        <dbReference type="EMBL" id="CAI4020194.1"/>
    </source>
</evidence>
<reference evidence="3" key="2">
    <citation type="submission" date="2024-04" db="EMBL/GenBank/DDBJ databases">
        <authorList>
            <person name="Chen Y."/>
            <person name="Shah S."/>
            <person name="Dougan E. K."/>
            <person name="Thang M."/>
            <person name="Chan C."/>
        </authorList>
    </citation>
    <scope>NUCLEOTIDE SEQUENCE [LARGE SCALE GENOMIC DNA]</scope>
</reference>
<dbReference type="Proteomes" id="UP001152797">
    <property type="component" value="Unassembled WGS sequence"/>
</dbReference>
<evidence type="ECO:0000313" key="4">
    <source>
        <dbReference type="Proteomes" id="UP001152797"/>
    </source>
</evidence>
<evidence type="ECO:0000313" key="3">
    <source>
        <dbReference type="EMBL" id="CAL1173569.1"/>
    </source>
</evidence>
<dbReference type="EMBL" id="CAMXCT030006796">
    <property type="protein sequence ID" value="CAL4807506.1"/>
    <property type="molecule type" value="Genomic_DNA"/>
</dbReference>
<feature type="compositionally biased region" description="Basic and acidic residues" evidence="1">
    <location>
        <begin position="313"/>
        <end position="328"/>
    </location>
</feature>